<evidence type="ECO:0000256" key="2">
    <source>
        <dbReference type="SAM" id="SignalP"/>
    </source>
</evidence>
<sequence>MVLLRVTAGMAATALTWSLLATGAVAAPDVDPRNAPSTLSRNTDRQQVVDDYYGVLVPATEAPFSWNGSVASCDPGAPTAAEQGPTLAAVNYMRNLAGLAPVTFSPELSARALKAALIMQASKTLTHDPTSSMACYTKDGASAAGQSNLASGVTAARAVLAYMVDPGALNTIASHRRWILHPPTRVMGSGSTTSINALTVFGSGVTVDKAPTAPEWITWPTAGYFPAPLEPDGRWSLQASRSDTDLRGAVVSVTGPGGPVPIANTATERAWVVWDLATAPAHSSSDQHYTVTISGAKRDRKRLAPFSYTVTLAAMEVRNLALPQVQGQHAVGQTLSVTPGSWAPASPSLAYQWRRNGVAIPGEVLSTYEFTAEDVGGDLDVLVTASRPRHVTTSVSTSGTAAPETLAQPPASETEQSPRDAVLVRRGVKVVGRPVVGGRLRAKGARFDPGSVRLRYSWERNGRTIKGARKSTYRLRAKDRGKRLRAVVTATKAGYAPLTVRSTVSRRVRG</sequence>
<organism evidence="4 5">
    <name type="scientific">Nocardioides gansuensis</name>
    <dbReference type="NCBI Taxonomy" id="2138300"/>
    <lineage>
        <taxon>Bacteria</taxon>
        <taxon>Bacillati</taxon>
        <taxon>Actinomycetota</taxon>
        <taxon>Actinomycetes</taxon>
        <taxon>Propionibacteriales</taxon>
        <taxon>Nocardioidaceae</taxon>
        <taxon>Nocardioides</taxon>
    </lineage>
</organism>
<accession>A0A2T8F847</accession>
<dbReference type="Proteomes" id="UP000246018">
    <property type="component" value="Unassembled WGS sequence"/>
</dbReference>
<dbReference type="OrthoDB" id="1766522at2"/>
<name>A0A2T8F847_9ACTN</name>
<dbReference type="CDD" id="cd05379">
    <property type="entry name" value="CAP_bacterial"/>
    <property type="match status" value="1"/>
</dbReference>
<proteinExistence type="predicted"/>
<evidence type="ECO:0000259" key="3">
    <source>
        <dbReference type="Pfam" id="PF00188"/>
    </source>
</evidence>
<feature type="domain" description="SCP" evidence="3">
    <location>
        <begin position="87"/>
        <end position="193"/>
    </location>
</feature>
<gene>
    <name evidence="4" type="ORF">DDE18_14385</name>
</gene>
<comment type="caution">
    <text evidence="4">The sequence shown here is derived from an EMBL/GenBank/DDBJ whole genome shotgun (WGS) entry which is preliminary data.</text>
</comment>
<protein>
    <recommendedName>
        <fullName evidence="3">SCP domain-containing protein</fullName>
    </recommendedName>
</protein>
<dbReference type="EMBL" id="QDGZ01000006">
    <property type="protein sequence ID" value="PVG81898.1"/>
    <property type="molecule type" value="Genomic_DNA"/>
</dbReference>
<dbReference type="Gene3D" id="3.40.33.10">
    <property type="entry name" value="CAP"/>
    <property type="match status" value="1"/>
</dbReference>
<evidence type="ECO:0000313" key="5">
    <source>
        <dbReference type="Proteomes" id="UP000246018"/>
    </source>
</evidence>
<dbReference type="SUPFAM" id="SSF55797">
    <property type="entry name" value="PR-1-like"/>
    <property type="match status" value="1"/>
</dbReference>
<keyword evidence="2" id="KW-0732">Signal</keyword>
<dbReference type="InterPro" id="IPR035940">
    <property type="entry name" value="CAP_sf"/>
</dbReference>
<evidence type="ECO:0000256" key="1">
    <source>
        <dbReference type="SAM" id="MobiDB-lite"/>
    </source>
</evidence>
<evidence type="ECO:0000313" key="4">
    <source>
        <dbReference type="EMBL" id="PVG81898.1"/>
    </source>
</evidence>
<feature type="region of interest" description="Disordered" evidence="1">
    <location>
        <begin position="391"/>
        <end position="418"/>
    </location>
</feature>
<dbReference type="Pfam" id="PF00188">
    <property type="entry name" value="CAP"/>
    <property type="match status" value="1"/>
</dbReference>
<dbReference type="Gene3D" id="2.60.40.2700">
    <property type="match status" value="2"/>
</dbReference>
<dbReference type="RefSeq" id="WP_116572966.1">
    <property type="nucleotide sequence ID" value="NZ_QDGZ01000006.1"/>
</dbReference>
<keyword evidence="5" id="KW-1185">Reference proteome</keyword>
<feature type="signal peptide" evidence="2">
    <location>
        <begin position="1"/>
        <end position="26"/>
    </location>
</feature>
<reference evidence="4 5" key="1">
    <citation type="submission" date="2018-04" db="EMBL/GenBank/DDBJ databases">
        <title>Genome of Nocardioides gansuensis WSJ-1.</title>
        <authorList>
            <person name="Wu S."/>
            <person name="Wang G."/>
        </authorList>
    </citation>
    <scope>NUCLEOTIDE SEQUENCE [LARGE SCALE GENOMIC DNA]</scope>
    <source>
        <strain evidence="4 5">WSJ-1</strain>
    </source>
</reference>
<dbReference type="InterPro" id="IPR014044">
    <property type="entry name" value="CAP_dom"/>
</dbReference>
<dbReference type="AlphaFoldDB" id="A0A2T8F847"/>
<feature type="chain" id="PRO_5015470606" description="SCP domain-containing protein" evidence="2">
    <location>
        <begin position="27"/>
        <end position="510"/>
    </location>
</feature>